<sequence>MRCASVALVVAVFAVVSSTLTDVLLECVDDSECGGFGANSTCDRAAVATASGMTGRCLIVSVGDTAVDGTNETMSDEAPLMLSDAFPSTMIADIKADLGSRASGLVFFPCHSRNGWRKNPAPLVPDRTVDGVARRLSPTVGRIRSLACAGVFFVLESSKLEIPSLSERYEPGF</sequence>
<dbReference type="EnsemblMetazoa" id="PPA30504.1">
    <property type="protein sequence ID" value="PPA30504.1"/>
    <property type="gene ID" value="WBGene00203372"/>
</dbReference>
<dbReference type="Proteomes" id="UP000005239">
    <property type="component" value="Unassembled WGS sequence"/>
</dbReference>
<name>A0A2A6D204_PRIPA</name>
<evidence type="ECO:0000313" key="1">
    <source>
        <dbReference type="EnsemblMetazoa" id="PPA30504.1"/>
    </source>
</evidence>
<keyword evidence="2" id="KW-1185">Reference proteome</keyword>
<reference evidence="2" key="1">
    <citation type="journal article" date="2008" name="Nat. Genet.">
        <title>The Pristionchus pacificus genome provides a unique perspective on nematode lifestyle and parasitism.</title>
        <authorList>
            <person name="Dieterich C."/>
            <person name="Clifton S.W."/>
            <person name="Schuster L.N."/>
            <person name="Chinwalla A."/>
            <person name="Delehaunty K."/>
            <person name="Dinkelacker I."/>
            <person name="Fulton L."/>
            <person name="Fulton R."/>
            <person name="Godfrey J."/>
            <person name="Minx P."/>
            <person name="Mitreva M."/>
            <person name="Roeseler W."/>
            <person name="Tian H."/>
            <person name="Witte H."/>
            <person name="Yang S.P."/>
            <person name="Wilson R.K."/>
            <person name="Sommer R.J."/>
        </authorList>
    </citation>
    <scope>NUCLEOTIDE SEQUENCE [LARGE SCALE GENOMIC DNA]</scope>
    <source>
        <strain evidence="2">PS312</strain>
    </source>
</reference>
<accession>A0A2A6D204</accession>
<accession>A0A8R1UK08</accession>
<protein>
    <submittedName>
        <fullName evidence="1">Uncharacterized protein</fullName>
    </submittedName>
</protein>
<reference evidence="1" key="2">
    <citation type="submission" date="2022-06" db="UniProtKB">
        <authorList>
            <consortium name="EnsemblMetazoa"/>
        </authorList>
    </citation>
    <scope>IDENTIFICATION</scope>
    <source>
        <strain evidence="1">PS312</strain>
    </source>
</reference>
<evidence type="ECO:0000313" key="2">
    <source>
        <dbReference type="Proteomes" id="UP000005239"/>
    </source>
</evidence>
<gene>
    <name evidence="1" type="primary">WBGene00203372</name>
</gene>
<dbReference type="OrthoDB" id="10251424at2759"/>
<proteinExistence type="predicted"/>
<dbReference type="AlphaFoldDB" id="A0A2A6D204"/>
<organism evidence="1 2">
    <name type="scientific">Pristionchus pacificus</name>
    <name type="common">Parasitic nematode worm</name>
    <dbReference type="NCBI Taxonomy" id="54126"/>
    <lineage>
        <taxon>Eukaryota</taxon>
        <taxon>Metazoa</taxon>
        <taxon>Ecdysozoa</taxon>
        <taxon>Nematoda</taxon>
        <taxon>Chromadorea</taxon>
        <taxon>Rhabditida</taxon>
        <taxon>Rhabditina</taxon>
        <taxon>Diplogasteromorpha</taxon>
        <taxon>Diplogasteroidea</taxon>
        <taxon>Neodiplogasteridae</taxon>
        <taxon>Pristionchus</taxon>
    </lineage>
</organism>